<dbReference type="SUPFAM" id="SSF144266">
    <property type="entry name" value="MPN010-like"/>
    <property type="match status" value="1"/>
</dbReference>
<organism evidence="1 2">
    <name type="scientific">Limosilactobacillus ingluviei DSM 15946</name>
    <dbReference type="NCBI Taxonomy" id="1423760"/>
    <lineage>
        <taxon>Bacteria</taxon>
        <taxon>Bacillati</taxon>
        <taxon>Bacillota</taxon>
        <taxon>Bacilli</taxon>
        <taxon>Lactobacillales</taxon>
        <taxon>Lactobacillaceae</taxon>
        <taxon>Limosilactobacillus</taxon>
    </lineage>
</organism>
<dbReference type="Gene3D" id="1.20.1270.70">
    <property type="entry name" value="Designed single chain three-helix bundle"/>
    <property type="match status" value="1"/>
</dbReference>
<dbReference type="EMBL" id="AZFK01000025">
    <property type="protein sequence ID" value="KRL90880.1"/>
    <property type="molecule type" value="Genomic_DNA"/>
</dbReference>
<proteinExistence type="predicted"/>
<dbReference type="AlphaFoldDB" id="A0A0R1UBX5"/>
<evidence type="ECO:0000313" key="1">
    <source>
        <dbReference type="EMBL" id="KRL90880.1"/>
    </source>
</evidence>
<dbReference type="RefSeq" id="WP_056954314.1">
    <property type="nucleotide sequence ID" value="NZ_AZFK01000025.1"/>
</dbReference>
<sequence length="132" mass="15329">MKAATLNNHDPNWEKRFFTAQLKTTDGGDGMDGQYVTREEFNTAMHKVNQNFTKVEARFDVTDQKIDKLDQKIENRSDLLDQKIDNRFATLDQKIDDRFDVLGAKIDALIRVTWWRCGINHPPIDLNHPPNS</sequence>
<accession>A0A0R1UBX5</accession>
<reference evidence="1 2" key="1">
    <citation type="journal article" date="2015" name="Genome Announc.">
        <title>Expanding the biotechnology potential of lactobacilli through comparative genomics of 213 strains and associated genera.</title>
        <authorList>
            <person name="Sun Z."/>
            <person name="Harris H.M."/>
            <person name="McCann A."/>
            <person name="Guo C."/>
            <person name="Argimon S."/>
            <person name="Zhang W."/>
            <person name="Yang X."/>
            <person name="Jeffery I.B."/>
            <person name="Cooney J.C."/>
            <person name="Kagawa T.F."/>
            <person name="Liu W."/>
            <person name="Song Y."/>
            <person name="Salvetti E."/>
            <person name="Wrobel A."/>
            <person name="Rasinkangas P."/>
            <person name="Parkhill J."/>
            <person name="Rea M.C."/>
            <person name="O'Sullivan O."/>
            <person name="Ritari J."/>
            <person name="Douillard F.P."/>
            <person name="Paul Ross R."/>
            <person name="Yang R."/>
            <person name="Briner A.E."/>
            <person name="Felis G.E."/>
            <person name="de Vos W.M."/>
            <person name="Barrangou R."/>
            <person name="Klaenhammer T.R."/>
            <person name="Caufield P.W."/>
            <person name="Cui Y."/>
            <person name="Zhang H."/>
            <person name="O'Toole P.W."/>
        </authorList>
    </citation>
    <scope>NUCLEOTIDE SEQUENCE [LARGE SCALE GENOMIC DNA]</scope>
    <source>
        <strain evidence="1 2">DSM 15946</strain>
    </source>
</reference>
<dbReference type="PATRIC" id="fig|1423760.3.peg.1289"/>
<evidence type="ECO:0000313" key="2">
    <source>
        <dbReference type="Proteomes" id="UP000050816"/>
    </source>
</evidence>
<protein>
    <submittedName>
        <fullName evidence="1">Uncharacterized protein</fullName>
    </submittedName>
</protein>
<dbReference type="Proteomes" id="UP000050816">
    <property type="component" value="Unassembled WGS sequence"/>
</dbReference>
<name>A0A0R1UBX5_9LACO</name>
<gene>
    <name evidence="1" type="ORF">FC43_GL001220</name>
</gene>
<comment type="caution">
    <text evidence="1">The sequence shown here is derived from an EMBL/GenBank/DDBJ whole genome shotgun (WGS) entry which is preliminary data.</text>
</comment>